<evidence type="ECO:0000313" key="10">
    <source>
        <dbReference type="EMBL" id="KRK81877.1"/>
    </source>
</evidence>
<proteinExistence type="predicted"/>
<evidence type="ECO:0000256" key="2">
    <source>
        <dbReference type="ARBA" id="ARBA00022448"/>
    </source>
</evidence>
<evidence type="ECO:0000256" key="1">
    <source>
        <dbReference type="ARBA" id="ARBA00004651"/>
    </source>
</evidence>
<evidence type="ECO:0000256" key="7">
    <source>
        <dbReference type="ARBA" id="ARBA00023136"/>
    </source>
</evidence>
<keyword evidence="11" id="KW-1185">Reference proteome</keyword>
<keyword evidence="3" id="KW-1003">Cell membrane</keyword>
<evidence type="ECO:0000313" key="11">
    <source>
        <dbReference type="Proteomes" id="UP000051515"/>
    </source>
</evidence>
<keyword evidence="5 8" id="KW-0812">Transmembrane</keyword>
<evidence type="ECO:0000256" key="6">
    <source>
        <dbReference type="ARBA" id="ARBA00022989"/>
    </source>
</evidence>
<feature type="domain" description="Phosphotransferase system EIIC" evidence="9">
    <location>
        <begin position="31"/>
        <end position="361"/>
    </location>
</feature>
<evidence type="ECO:0000256" key="5">
    <source>
        <dbReference type="ARBA" id="ARBA00022692"/>
    </source>
</evidence>
<feature type="transmembrane region" description="Helical" evidence="8">
    <location>
        <begin position="253"/>
        <end position="270"/>
    </location>
</feature>
<dbReference type="GO" id="GO:0005886">
    <property type="term" value="C:plasma membrane"/>
    <property type="evidence" value="ECO:0007669"/>
    <property type="project" value="UniProtKB-SubCell"/>
</dbReference>
<gene>
    <name evidence="10" type="ORF">FC78_GL000176</name>
</gene>
<evidence type="ECO:0000256" key="3">
    <source>
        <dbReference type="ARBA" id="ARBA00022475"/>
    </source>
</evidence>
<protein>
    <submittedName>
        <fullName evidence="10">Putative membrane spanning protein</fullName>
    </submittedName>
</protein>
<dbReference type="PATRIC" id="fig|1423788.3.peg.183"/>
<evidence type="ECO:0000256" key="4">
    <source>
        <dbReference type="ARBA" id="ARBA00022597"/>
    </source>
</evidence>
<feature type="transmembrane region" description="Helical" evidence="8">
    <location>
        <begin position="126"/>
        <end position="143"/>
    </location>
</feature>
<dbReference type="STRING" id="1423788.FC78_GL000176"/>
<evidence type="ECO:0000259" key="9">
    <source>
        <dbReference type="Pfam" id="PF13303"/>
    </source>
</evidence>
<dbReference type="GO" id="GO:0009401">
    <property type="term" value="P:phosphoenolpyruvate-dependent sugar phosphotransferase system"/>
    <property type="evidence" value="ECO:0007669"/>
    <property type="project" value="InterPro"/>
</dbReference>
<feature type="transmembrane region" description="Helical" evidence="8">
    <location>
        <begin position="74"/>
        <end position="91"/>
    </location>
</feature>
<feature type="transmembrane region" description="Helical" evidence="8">
    <location>
        <begin position="98"/>
        <end position="114"/>
    </location>
</feature>
<dbReference type="Pfam" id="PF13303">
    <property type="entry name" value="PTS_EIIC_2"/>
    <property type="match status" value="1"/>
</dbReference>
<keyword evidence="4" id="KW-0762">Sugar transport</keyword>
<accession>A0A0R1KED9</accession>
<feature type="transmembrane region" description="Helical" evidence="8">
    <location>
        <begin position="326"/>
        <end position="348"/>
    </location>
</feature>
<name>A0A0R1KED9_9LACO</name>
<dbReference type="GO" id="GO:0008982">
    <property type="term" value="F:protein-N(PI)-phosphohistidine-sugar phosphotransferase activity"/>
    <property type="evidence" value="ECO:0007669"/>
    <property type="project" value="InterPro"/>
</dbReference>
<feature type="transmembrane region" description="Helical" evidence="8">
    <location>
        <begin position="32"/>
        <end position="54"/>
    </location>
</feature>
<evidence type="ECO:0000256" key="8">
    <source>
        <dbReference type="SAM" id="Phobius"/>
    </source>
</evidence>
<dbReference type="InterPro" id="IPR003352">
    <property type="entry name" value="PTS_EIIC"/>
</dbReference>
<sequence>MEHRSIFKFISLGVIYMNELRQYTIGDFWNKLLSGVAMAIVVAVTPGAIIAPFITGLAQHSDFWMTVYNTTNMGTYIVPVAAAILAANQFGFTMIEKASVALAAFAGSGAAVYSKGTWTLVGMGDLINTILVIAIAIVLIFLVRNYVGSFSIIWEPILCASVVGAFGMWSYTYVHMISMTVGNILNSFTDLQPVLLCTLIAMSFAVIIATPLSTVGLAYAIGISGIAGGAASVGATACFMMVAVATYKVNGKGVSFAMFWGSVKMMLANFVKHPRMLLPIAVVGALVGFTDSFIQVKNGSAYAGFGQPVGPINSFTYMHGSVGLNILLLALIYFVLPILYSIVVYLIFKKIPKLYDENDWKVDLSK</sequence>
<organism evidence="10 11">
    <name type="scientific">Companilactobacillus bobalius DSM 19674</name>
    <dbReference type="NCBI Taxonomy" id="1423788"/>
    <lineage>
        <taxon>Bacteria</taxon>
        <taxon>Bacillati</taxon>
        <taxon>Bacillota</taxon>
        <taxon>Bacilli</taxon>
        <taxon>Lactobacillales</taxon>
        <taxon>Lactobacillaceae</taxon>
        <taxon>Companilactobacillus</taxon>
        <taxon>Companilactobacillus bobalius</taxon>
    </lineage>
</organism>
<feature type="transmembrane region" description="Helical" evidence="8">
    <location>
        <begin position="150"/>
        <end position="171"/>
    </location>
</feature>
<reference evidence="10 11" key="1">
    <citation type="journal article" date="2015" name="Genome Announc.">
        <title>Expanding the biotechnology potential of lactobacilli through comparative genomics of 213 strains and associated genera.</title>
        <authorList>
            <person name="Sun Z."/>
            <person name="Harris H.M."/>
            <person name="McCann A."/>
            <person name="Guo C."/>
            <person name="Argimon S."/>
            <person name="Zhang W."/>
            <person name="Yang X."/>
            <person name="Jeffery I.B."/>
            <person name="Cooney J.C."/>
            <person name="Kagawa T.F."/>
            <person name="Liu W."/>
            <person name="Song Y."/>
            <person name="Salvetti E."/>
            <person name="Wrobel A."/>
            <person name="Rasinkangas P."/>
            <person name="Parkhill J."/>
            <person name="Rea M.C."/>
            <person name="O'Sullivan O."/>
            <person name="Ritari J."/>
            <person name="Douillard F.P."/>
            <person name="Paul Ross R."/>
            <person name="Yang R."/>
            <person name="Briner A.E."/>
            <person name="Felis G.E."/>
            <person name="de Vos W.M."/>
            <person name="Barrangou R."/>
            <person name="Klaenhammer T.R."/>
            <person name="Caufield P.W."/>
            <person name="Cui Y."/>
            <person name="Zhang H."/>
            <person name="O'Toole P.W."/>
        </authorList>
    </citation>
    <scope>NUCLEOTIDE SEQUENCE [LARGE SCALE GENOMIC DNA]</scope>
    <source>
        <strain evidence="10 11">DSM 19674</strain>
    </source>
</reference>
<comment type="subcellular location">
    <subcellularLocation>
        <location evidence="1">Cell membrane</location>
        <topology evidence="1">Multi-pass membrane protein</topology>
    </subcellularLocation>
</comment>
<keyword evidence="2" id="KW-0813">Transport</keyword>
<dbReference type="AlphaFoldDB" id="A0A0R1KED9"/>
<feature type="transmembrane region" description="Helical" evidence="8">
    <location>
        <begin position="217"/>
        <end position="247"/>
    </location>
</feature>
<feature type="transmembrane region" description="Helical" evidence="8">
    <location>
        <begin position="191"/>
        <end position="210"/>
    </location>
</feature>
<comment type="caution">
    <text evidence="10">The sequence shown here is derived from an EMBL/GenBank/DDBJ whole genome shotgun (WGS) entry which is preliminary data.</text>
</comment>
<keyword evidence="6 8" id="KW-1133">Transmembrane helix</keyword>
<dbReference type="Proteomes" id="UP000051515">
    <property type="component" value="Unassembled WGS sequence"/>
</dbReference>
<dbReference type="EMBL" id="AZDY01000041">
    <property type="protein sequence ID" value="KRK81877.1"/>
    <property type="molecule type" value="Genomic_DNA"/>
</dbReference>
<keyword evidence="7 8" id="KW-0472">Membrane</keyword>
<feature type="transmembrane region" description="Helical" evidence="8">
    <location>
        <begin position="277"/>
        <end position="296"/>
    </location>
</feature>
<dbReference type="OrthoDB" id="396983at2"/>